<name>A0A1X7A3S4_9RHOB</name>
<protein>
    <submittedName>
        <fullName evidence="3">NYN domain protein</fullName>
    </submittedName>
</protein>
<dbReference type="Gene3D" id="3.40.50.1010">
    <property type="entry name" value="5'-nuclease"/>
    <property type="match status" value="1"/>
</dbReference>
<dbReference type="InterPro" id="IPR021139">
    <property type="entry name" value="NYN"/>
</dbReference>
<sequence>MGLPVERVAVLVDGDNINAMHAEQVRCAGRRLGRVDVTRVYAAANIKSDWLTTPGYRVMHAGSGKNAADILLCIDAMELALTGGIENFVIATSDGDFTHVAQRLREKGLHVHGMGEAKSPQSFRLACTTFTVLKTAQCSIATPVAKPPKPAAKPPAPVAKSSQPDVSELDRNIKAMIACHSVKGGGMRLEDLATKMCQAHGTRISTLSEKNWRAYLAKCPNLYALDPRGHNATVRLLSKAFASASA</sequence>
<organism evidence="3 4">
    <name type="scientific">Roseovarius gaetbuli</name>
    <dbReference type="NCBI Taxonomy" id="1356575"/>
    <lineage>
        <taxon>Bacteria</taxon>
        <taxon>Pseudomonadati</taxon>
        <taxon>Pseudomonadota</taxon>
        <taxon>Alphaproteobacteria</taxon>
        <taxon>Rhodobacterales</taxon>
        <taxon>Roseobacteraceae</taxon>
        <taxon>Roseovarius</taxon>
    </lineage>
</organism>
<evidence type="ECO:0000313" key="4">
    <source>
        <dbReference type="Proteomes" id="UP000194012"/>
    </source>
</evidence>
<dbReference type="OrthoDB" id="9783963at2"/>
<evidence type="ECO:0000313" key="3">
    <source>
        <dbReference type="EMBL" id="SLN69658.1"/>
    </source>
</evidence>
<feature type="domain" description="NYN" evidence="2">
    <location>
        <begin position="7"/>
        <end position="133"/>
    </location>
</feature>
<dbReference type="GO" id="GO:0004540">
    <property type="term" value="F:RNA nuclease activity"/>
    <property type="evidence" value="ECO:0007669"/>
    <property type="project" value="InterPro"/>
</dbReference>
<proteinExistence type="predicted"/>
<dbReference type="Pfam" id="PF01936">
    <property type="entry name" value="NYN"/>
    <property type="match status" value="1"/>
</dbReference>
<reference evidence="4" key="1">
    <citation type="submission" date="2017-03" db="EMBL/GenBank/DDBJ databases">
        <authorList>
            <person name="Rodrigo-Torres L."/>
            <person name="Arahal R.D."/>
            <person name="Lucena T."/>
        </authorList>
    </citation>
    <scope>NUCLEOTIDE SEQUENCE [LARGE SCALE GENOMIC DNA]</scope>
    <source>
        <strain evidence="4">CECT 8370</strain>
    </source>
</reference>
<dbReference type="AlphaFoldDB" id="A0A1X7A3S4"/>
<evidence type="ECO:0000256" key="1">
    <source>
        <dbReference type="SAM" id="MobiDB-lite"/>
    </source>
</evidence>
<keyword evidence="4" id="KW-1185">Reference proteome</keyword>
<evidence type="ECO:0000259" key="2">
    <source>
        <dbReference type="Pfam" id="PF01936"/>
    </source>
</evidence>
<dbReference type="PANTHER" id="PTHR35811:SF1">
    <property type="entry name" value="HTH OST-TYPE DOMAIN-CONTAINING PROTEIN"/>
    <property type="match status" value="1"/>
</dbReference>
<feature type="compositionally biased region" description="Pro residues" evidence="1">
    <location>
        <begin position="145"/>
        <end position="157"/>
    </location>
</feature>
<gene>
    <name evidence="3" type="ORF">ROG8370_03294</name>
</gene>
<feature type="region of interest" description="Disordered" evidence="1">
    <location>
        <begin position="145"/>
        <end position="165"/>
    </location>
</feature>
<dbReference type="Proteomes" id="UP000194012">
    <property type="component" value="Unassembled WGS sequence"/>
</dbReference>
<dbReference type="CDD" id="cd11297">
    <property type="entry name" value="PIN_LabA-like_N_1"/>
    <property type="match status" value="1"/>
</dbReference>
<accession>A0A1X7A3S4</accession>
<dbReference type="PANTHER" id="PTHR35811">
    <property type="entry name" value="SLR1870 PROTEIN"/>
    <property type="match status" value="1"/>
</dbReference>
<dbReference type="EMBL" id="FWFJ01000043">
    <property type="protein sequence ID" value="SLN69658.1"/>
    <property type="molecule type" value="Genomic_DNA"/>
</dbReference>